<dbReference type="STRING" id="1459.AF332_00635"/>
<protein>
    <submittedName>
        <fullName evidence="1">Thiamine biosynthesis protein ThiS</fullName>
    </submittedName>
</protein>
<keyword evidence="2" id="KW-1185">Reference proteome</keyword>
<dbReference type="AlphaFoldDB" id="A0A0M0G7N5"/>
<gene>
    <name evidence="1" type="ORF">AF332_00635</name>
</gene>
<comment type="caution">
    <text evidence="1">The sequence shown here is derived from an EMBL/GenBank/DDBJ whole genome shotgun (WGS) entry which is preliminary data.</text>
</comment>
<dbReference type="Proteomes" id="UP000037109">
    <property type="component" value="Unassembled WGS sequence"/>
</dbReference>
<dbReference type="PANTHER" id="PTHR34472">
    <property type="entry name" value="SULFUR CARRIER PROTEIN THIS"/>
    <property type="match status" value="1"/>
</dbReference>
<dbReference type="OrthoDB" id="9798559at2"/>
<evidence type="ECO:0000313" key="1">
    <source>
        <dbReference type="EMBL" id="KON85522.1"/>
    </source>
</evidence>
<dbReference type="InterPro" id="IPR003749">
    <property type="entry name" value="ThiS/MoaD-like"/>
</dbReference>
<dbReference type="InterPro" id="IPR012675">
    <property type="entry name" value="Beta-grasp_dom_sf"/>
</dbReference>
<proteinExistence type="predicted"/>
<reference evidence="2" key="1">
    <citation type="submission" date="2015-07" db="EMBL/GenBank/DDBJ databases">
        <title>Fjat-10036 dsm4.</title>
        <authorList>
            <person name="Liu B."/>
            <person name="Wang J."/>
            <person name="Zhu Y."/>
            <person name="Liu G."/>
            <person name="Chen Q."/>
            <person name="Chen Z."/>
            <person name="Lan J."/>
            <person name="Che J."/>
            <person name="Ge C."/>
            <person name="Shi H."/>
            <person name="Pan Z."/>
            <person name="Liu X."/>
        </authorList>
    </citation>
    <scope>NUCLEOTIDE SEQUENCE [LARGE SCALE GENOMIC DNA]</scope>
    <source>
        <strain evidence="2">DSM 4</strain>
    </source>
</reference>
<accession>A0A0M0G7N5</accession>
<sequence length="67" mass="7339">MKVVINGEGIQLPDTITSVSLLLEHFGLEQKVAIVELNQQILERSMHAETILSDGDRIEIVHFVGGG</sequence>
<dbReference type="PATRIC" id="fig|1459.3.peg.165"/>
<dbReference type="RefSeq" id="WP_053432916.1">
    <property type="nucleotide sequence ID" value="NZ_LGUF01000007.1"/>
</dbReference>
<dbReference type="InterPro" id="IPR010035">
    <property type="entry name" value="Thi_S"/>
</dbReference>
<dbReference type="Pfam" id="PF02597">
    <property type="entry name" value="ThiS"/>
    <property type="match status" value="1"/>
</dbReference>
<dbReference type="Gene3D" id="3.10.20.30">
    <property type="match status" value="1"/>
</dbReference>
<evidence type="ECO:0000313" key="2">
    <source>
        <dbReference type="Proteomes" id="UP000037109"/>
    </source>
</evidence>
<dbReference type="SUPFAM" id="SSF54285">
    <property type="entry name" value="MoaD/ThiS"/>
    <property type="match status" value="1"/>
</dbReference>
<name>A0A0M0G7N5_SPOGL</name>
<dbReference type="EMBL" id="LGUF01000007">
    <property type="protein sequence ID" value="KON85522.1"/>
    <property type="molecule type" value="Genomic_DNA"/>
</dbReference>
<organism evidence="1 2">
    <name type="scientific">Sporosarcina globispora</name>
    <name type="common">Bacillus globisporus</name>
    <dbReference type="NCBI Taxonomy" id="1459"/>
    <lineage>
        <taxon>Bacteria</taxon>
        <taxon>Bacillati</taxon>
        <taxon>Bacillota</taxon>
        <taxon>Bacilli</taxon>
        <taxon>Bacillales</taxon>
        <taxon>Caryophanaceae</taxon>
        <taxon>Sporosarcina</taxon>
    </lineage>
</organism>
<dbReference type="InterPro" id="IPR016155">
    <property type="entry name" value="Mopterin_synth/thiamin_S_b"/>
</dbReference>
<dbReference type="CDD" id="cd00565">
    <property type="entry name" value="Ubl_ThiS"/>
    <property type="match status" value="1"/>
</dbReference>
<dbReference type="NCBIfam" id="TIGR01683">
    <property type="entry name" value="thiS"/>
    <property type="match status" value="1"/>
</dbReference>
<dbReference type="PANTHER" id="PTHR34472:SF1">
    <property type="entry name" value="SULFUR CARRIER PROTEIN THIS"/>
    <property type="match status" value="1"/>
</dbReference>